<organism evidence="1 2">
    <name type="scientific">Trichoderma longibrachiatum ATCC 18648</name>
    <dbReference type="NCBI Taxonomy" id="983965"/>
    <lineage>
        <taxon>Eukaryota</taxon>
        <taxon>Fungi</taxon>
        <taxon>Dikarya</taxon>
        <taxon>Ascomycota</taxon>
        <taxon>Pezizomycotina</taxon>
        <taxon>Sordariomycetes</taxon>
        <taxon>Hypocreomycetidae</taxon>
        <taxon>Hypocreales</taxon>
        <taxon>Hypocreaceae</taxon>
        <taxon>Trichoderma</taxon>
    </lineage>
</organism>
<accession>A0A2T4CJF8</accession>
<proteinExistence type="predicted"/>
<evidence type="ECO:0000313" key="2">
    <source>
        <dbReference type="Proteomes" id="UP000240760"/>
    </source>
</evidence>
<dbReference type="EMBL" id="KZ679126">
    <property type="protein sequence ID" value="PTB81711.1"/>
    <property type="molecule type" value="Genomic_DNA"/>
</dbReference>
<gene>
    <name evidence="1" type="ORF">M440DRAFT_1396886</name>
</gene>
<reference evidence="1 2" key="1">
    <citation type="submission" date="2016-07" db="EMBL/GenBank/DDBJ databases">
        <title>Multiple horizontal gene transfer events from other fungi enriched the ability of initially mycotrophic Trichoderma (Ascomycota) to feed on dead plant biomass.</title>
        <authorList>
            <consortium name="DOE Joint Genome Institute"/>
            <person name="Aerts A."/>
            <person name="Atanasova L."/>
            <person name="Chenthamara K."/>
            <person name="Zhang J."/>
            <person name="Grujic M."/>
            <person name="Henrissat B."/>
            <person name="Kuo A."/>
            <person name="Salamov A."/>
            <person name="Lipzen A."/>
            <person name="Labutti K."/>
            <person name="Barry K."/>
            <person name="Miao Y."/>
            <person name="Rahimi M.J."/>
            <person name="Shen Q."/>
            <person name="Grigoriev I.V."/>
            <person name="Kubicek C.P."/>
            <person name="Druzhinina I.S."/>
        </authorList>
    </citation>
    <scope>NUCLEOTIDE SEQUENCE [LARGE SCALE GENOMIC DNA]</scope>
    <source>
        <strain evidence="1 2">ATCC 18648</strain>
    </source>
</reference>
<sequence length="72" mass="7741">MTIGSIGATELCVLGQACATPSHTLFSTGVYSLTPQSRIPFFSRQTIQAIMHGPEQARCQVLNQSQAPVYSL</sequence>
<evidence type="ECO:0000313" key="1">
    <source>
        <dbReference type="EMBL" id="PTB81711.1"/>
    </source>
</evidence>
<protein>
    <submittedName>
        <fullName evidence="1">Uncharacterized protein</fullName>
    </submittedName>
</protein>
<dbReference type="Proteomes" id="UP000240760">
    <property type="component" value="Unassembled WGS sequence"/>
</dbReference>
<name>A0A2T4CJF8_TRILO</name>
<dbReference type="AlphaFoldDB" id="A0A2T4CJF8"/>
<keyword evidence="2" id="KW-1185">Reference proteome</keyword>